<evidence type="ECO:0000313" key="4">
    <source>
        <dbReference type="Proteomes" id="UP000053392"/>
    </source>
</evidence>
<sequence length="260" mass="28866">MSPSAPSTTSAPSCLSLLPHSSASSHSSLAFEEASFNYDDPLEDEDSQKDDNILESGILARTHKGKTRDTRNDEDGRRHEMGLPGNKRKIGIKLFEGRDQRVESPFAREVTIKGWKIVGGESWTDVAKLGAYVGGSKMPTAPSPVSSAEAIISGEYALEAGDMRQGTESHFLQGGKLNILRRYTDFVRLRKALRIKYHHLWQAIPPLPGKMHIAKFSPKFLEERQLRLQRFLRGIILHPEMGQGGSGFIVGSWVLGDRQQ</sequence>
<evidence type="ECO:0000259" key="2">
    <source>
        <dbReference type="PROSITE" id="PS50195"/>
    </source>
</evidence>
<dbReference type="OrthoDB" id="10254720at2759"/>
<dbReference type="AlphaFoldDB" id="A0A0D0VEM8"/>
<dbReference type="GO" id="GO:0005768">
    <property type="term" value="C:endosome"/>
    <property type="evidence" value="ECO:0007669"/>
    <property type="project" value="TreeGrafter"/>
</dbReference>
<dbReference type="PROSITE" id="PS50195">
    <property type="entry name" value="PX"/>
    <property type="match status" value="1"/>
</dbReference>
<organism evidence="3 4">
    <name type="scientific">Cryptococcus deuterogattii Ram5</name>
    <dbReference type="NCBI Taxonomy" id="1296110"/>
    <lineage>
        <taxon>Eukaryota</taxon>
        <taxon>Fungi</taxon>
        <taxon>Dikarya</taxon>
        <taxon>Basidiomycota</taxon>
        <taxon>Agaricomycotina</taxon>
        <taxon>Tremellomycetes</taxon>
        <taxon>Tremellales</taxon>
        <taxon>Cryptococcaceae</taxon>
        <taxon>Cryptococcus</taxon>
        <taxon>Cryptococcus gattii species complex</taxon>
    </lineage>
</organism>
<dbReference type="Proteomes" id="UP000053392">
    <property type="component" value="Unassembled WGS sequence"/>
</dbReference>
<reference evidence="3 4" key="1">
    <citation type="submission" date="2015-01" db="EMBL/GenBank/DDBJ databases">
        <title>The Genome Sequence of Cryptococcus gattii Ram5.</title>
        <authorList>
            <consortium name="The Broad Institute Genomics Platform"/>
            <person name="Cuomo C."/>
            <person name="Litvintseva A."/>
            <person name="Chen Y."/>
            <person name="Heitman J."/>
            <person name="Sun S."/>
            <person name="Springer D."/>
            <person name="Dromer F."/>
            <person name="Young S."/>
            <person name="Zeng Q."/>
            <person name="Gargeya S."/>
            <person name="Abouelleil A."/>
            <person name="Alvarado L."/>
            <person name="Chapman S.B."/>
            <person name="Gainer-Dewar J."/>
            <person name="Goldberg J."/>
            <person name="Griggs A."/>
            <person name="Gujja S."/>
            <person name="Hansen M."/>
            <person name="Howarth C."/>
            <person name="Imamovic A."/>
            <person name="Larimer J."/>
            <person name="Murphy C."/>
            <person name="Naylor J."/>
            <person name="Pearson M."/>
            <person name="Priest M."/>
            <person name="Roberts A."/>
            <person name="Saif S."/>
            <person name="Shea T."/>
            <person name="Sykes S."/>
            <person name="Wortman J."/>
            <person name="Nusbaum C."/>
            <person name="Birren B."/>
        </authorList>
    </citation>
    <scope>NUCLEOTIDE SEQUENCE [LARGE SCALE GENOMIC DNA]</scope>
    <source>
        <strain evidence="3 4">Ram5</strain>
    </source>
</reference>
<dbReference type="SUPFAM" id="SSF64268">
    <property type="entry name" value="PX domain"/>
    <property type="match status" value="1"/>
</dbReference>
<dbReference type="HOGENOM" id="CLU_108563_0_0_1"/>
<dbReference type="PANTHER" id="PTHR10555:SF170">
    <property type="entry name" value="FI18122P1"/>
    <property type="match status" value="1"/>
</dbReference>
<dbReference type="Pfam" id="PF00787">
    <property type="entry name" value="PX"/>
    <property type="match status" value="1"/>
</dbReference>
<feature type="region of interest" description="Disordered" evidence="1">
    <location>
        <begin position="1"/>
        <end position="22"/>
    </location>
</feature>
<protein>
    <recommendedName>
        <fullName evidence="2">PX domain-containing protein</fullName>
    </recommendedName>
</protein>
<evidence type="ECO:0000256" key="1">
    <source>
        <dbReference type="SAM" id="MobiDB-lite"/>
    </source>
</evidence>
<name>A0A0D0VEM8_9TREE</name>
<accession>A0A0D0VEM8</accession>
<dbReference type="GO" id="GO:0035091">
    <property type="term" value="F:phosphatidylinositol binding"/>
    <property type="evidence" value="ECO:0007669"/>
    <property type="project" value="InterPro"/>
</dbReference>
<feature type="domain" description="PX" evidence="2">
    <location>
        <begin position="137"/>
        <end position="260"/>
    </location>
</feature>
<proteinExistence type="predicted"/>
<dbReference type="EMBL" id="KN847896">
    <property type="protein sequence ID" value="KIR43335.1"/>
    <property type="molecule type" value="Genomic_DNA"/>
</dbReference>
<feature type="region of interest" description="Disordered" evidence="1">
    <location>
        <begin position="39"/>
        <end position="85"/>
    </location>
</feature>
<feature type="compositionally biased region" description="Basic and acidic residues" evidence="1">
    <location>
        <begin position="67"/>
        <end position="81"/>
    </location>
</feature>
<dbReference type="InterPro" id="IPR001683">
    <property type="entry name" value="PX_dom"/>
</dbReference>
<dbReference type="PANTHER" id="PTHR10555">
    <property type="entry name" value="SORTING NEXIN"/>
    <property type="match status" value="1"/>
</dbReference>
<keyword evidence="4" id="KW-1185">Reference proteome</keyword>
<evidence type="ECO:0000313" key="3">
    <source>
        <dbReference type="EMBL" id="KIR43335.1"/>
    </source>
</evidence>
<dbReference type="Gene3D" id="3.30.1520.10">
    <property type="entry name" value="Phox-like domain"/>
    <property type="match status" value="1"/>
</dbReference>
<dbReference type="InterPro" id="IPR036871">
    <property type="entry name" value="PX_dom_sf"/>
</dbReference>
<gene>
    <name evidence="3" type="ORF">I313_00177</name>
</gene>